<accession>A0A6A3PXH6</accession>
<name>A0A6A3PXH6_9STRA</name>
<dbReference type="EMBL" id="QXFX01006167">
    <property type="protein sequence ID" value="KAE9059092.1"/>
    <property type="molecule type" value="Genomic_DNA"/>
</dbReference>
<evidence type="ECO:0000313" key="3">
    <source>
        <dbReference type="Proteomes" id="UP000440732"/>
    </source>
</evidence>
<dbReference type="EMBL" id="QXGA01006306">
    <property type="protein sequence ID" value="KAE9063587.1"/>
    <property type="molecule type" value="Genomic_DNA"/>
</dbReference>
<dbReference type="Proteomes" id="UP000440732">
    <property type="component" value="Unassembled WGS sequence"/>
</dbReference>
<proteinExistence type="predicted"/>
<protein>
    <submittedName>
        <fullName evidence="2">Uncharacterized protein</fullName>
    </submittedName>
</protein>
<evidence type="ECO:0000313" key="1">
    <source>
        <dbReference type="EMBL" id="KAE9059092.1"/>
    </source>
</evidence>
<organism evidence="2 3">
    <name type="scientific">Phytophthora fragariae</name>
    <dbReference type="NCBI Taxonomy" id="53985"/>
    <lineage>
        <taxon>Eukaryota</taxon>
        <taxon>Sar</taxon>
        <taxon>Stramenopiles</taxon>
        <taxon>Oomycota</taxon>
        <taxon>Peronosporomycetes</taxon>
        <taxon>Peronosporales</taxon>
        <taxon>Peronosporaceae</taxon>
        <taxon>Phytophthora</taxon>
    </lineage>
</organism>
<sequence>MKPRPLMNAILRSMTIICRFKTVSVFSWKDWWNSGIGSM</sequence>
<evidence type="ECO:0000313" key="4">
    <source>
        <dbReference type="Proteomes" id="UP000488956"/>
    </source>
</evidence>
<comment type="caution">
    <text evidence="2">The sequence shown here is derived from an EMBL/GenBank/DDBJ whole genome shotgun (WGS) entry which is preliminary data.</text>
</comment>
<dbReference type="AlphaFoldDB" id="A0A6A3PXH6"/>
<evidence type="ECO:0000313" key="2">
    <source>
        <dbReference type="EMBL" id="KAE9063587.1"/>
    </source>
</evidence>
<gene>
    <name evidence="2" type="ORF">PF006_g30905</name>
    <name evidence="1" type="ORF">PF010_g30755</name>
</gene>
<reference evidence="2 3" key="1">
    <citation type="submission" date="2018-08" db="EMBL/GenBank/DDBJ databases">
        <title>Genomic investigation of the strawberry pathogen Phytophthora fragariae indicates pathogenicity is determined by transcriptional variation in three key races.</title>
        <authorList>
            <person name="Adams T.M."/>
            <person name="Armitage A.D."/>
            <person name="Sobczyk M.K."/>
            <person name="Bates H.J."/>
            <person name="Dunwell J.M."/>
            <person name="Nellist C.F."/>
            <person name="Harrison R.J."/>
        </authorList>
    </citation>
    <scope>NUCLEOTIDE SEQUENCE [LARGE SCALE GENOMIC DNA]</scope>
    <source>
        <strain evidence="2 3">NOV-5</strain>
        <strain evidence="1 4">ONT-3</strain>
    </source>
</reference>
<dbReference type="Proteomes" id="UP000488956">
    <property type="component" value="Unassembled WGS sequence"/>
</dbReference>